<dbReference type="RefSeq" id="WP_283444412.1">
    <property type="nucleotide sequence ID" value="NZ_FXUL01000020.1"/>
</dbReference>
<accession>A0ABY1QL58</accession>
<dbReference type="InterPro" id="IPR000073">
    <property type="entry name" value="AB_hydrolase_1"/>
</dbReference>
<dbReference type="InterPro" id="IPR000639">
    <property type="entry name" value="Epox_hydrolase-like"/>
</dbReference>
<evidence type="ECO:0000259" key="2">
    <source>
        <dbReference type="Pfam" id="PF00561"/>
    </source>
</evidence>
<dbReference type="PRINTS" id="PR00412">
    <property type="entry name" value="EPOXHYDRLASE"/>
</dbReference>
<organism evidence="3 4">
    <name type="scientific">Noviherbaspirillum suwonense</name>
    <dbReference type="NCBI Taxonomy" id="1224511"/>
    <lineage>
        <taxon>Bacteria</taxon>
        <taxon>Pseudomonadati</taxon>
        <taxon>Pseudomonadota</taxon>
        <taxon>Betaproteobacteria</taxon>
        <taxon>Burkholderiales</taxon>
        <taxon>Oxalobacteraceae</taxon>
        <taxon>Noviherbaspirillum</taxon>
    </lineage>
</organism>
<sequence length="350" mass="38273">MPNLKNKDILIRAGGVALATAATLAASALYAKVRTRQAERDNPPEGEFIDIDRVRLHYIDRGQGPAVVLVHGNGSMIQDFELSGIVDKLAETNRVIVFDRPGYGHSDRPDFRNFDPRSQAALLRRALLRLHVEDPVIVGHSWGTLIALWMGVMHPNAIRGLVLMSGYYYPSLRLDVPLLSMPAIPYVGTFLRHTVSPVLGRMMWPLIKRRVFGPPATPEPFASGYPVWMSLRPGTLYASASETAMMQSAASELAPQFERLKVPVTLLAGASDRLVSTKAQTMRLHKALRMSRLHVVEGKGHMLHHEAPDDVVLAIRQAAAASAPGQPLLTGSANTTAHDMYGTHKGVSHG</sequence>
<dbReference type="PANTHER" id="PTHR43689">
    <property type="entry name" value="HYDROLASE"/>
    <property type="match status" value="1"/>
</dbReference>
<comment type="caution">
    <text evidence="3">The sequence shown here is derived from an EMBL/GenBank/DDBJ whole genome shotgun (WGS) entry which is preliminary data.</text>
</comment>
<dbReference type="PRINTS" id="PR00111">
    <property type="entry name" value="ABHYDROLASE"/>
</dbReference>
<dbReference type="SUPFAM" id="SSF53474">
    <property type="entry name" value="alpha/beta-Hydrolases"/>
    <property type="match status" value="1"/>
</dbReference>
<dbReference type="PANTHER" id="PTHR43689:SF8">
    <property type="entry name" value="ALPHA_BETA-HYDROLASES SUPERFAMILY PROTEIN"/>
    <property type="match status" value="1"/>
</dbReference>
<keyword evidence="4" id="KW-1185">Reference proteome</keyword>
<reference evidence="3 4" key="1">
    <citation type="submission" date="2017-05" db="EMBL/GenBank/DDBJ databases">
        <authorList>
            <person name="Varghese N."/>
            <person name="Submissions S."/>
        </authorList>
    </citation>
    <scope>NUCLEOTIDE SEQUENCE [LARGE SCALE GENOMIC DNA]</scope>
    <source>
        <strain evidence="3 4">DSM 26001</strain>
    </source>
</reference>
<evidence type="ECO:0000313" key="4">
    <source>
        <dbReference type="Proteomes" id="UP001158049"/>
    </source>
</evidence>
<gene>
    <name evidence="3" type="ORF">SAMN06295970_120103</name>
</gene>
<proteinExistence type="predicted"/>
<dbReference type="InterPro" id="IPR029058">
    <property type="entry name" value="AB_hydrolase_fold"/>
</dbReference>
<feature type="region of interest" description="Disordered" evidence="1">
    <location>
        <begin position="326"/>
        <end position="350"/>
    </location>
</feature>
<protein>
    <submittedName>
        <fullName evidence="3">Pimeloyl-ACP methyl ester carboxylesterase</fullName>
    </submittedName>
</protein>
<name>A0ABY1QL58_9BURK</name>
<evidence type="ECO:0000313" key="3">
    <source>
        <dbReference type="EMBL" id="SMP74291.1"/>
    </source>
</evidence>
<dbReference type="EMBL" id="FXUL01000020">
    <property type="protein sequence ID" value="SMP74291.1"/>
    <property type="molecule type" value="Genomic_DNA"/>
</dbReference>
<feature type="domain" description="AB hydrolase-1" evidence="2">
    <location>
        <begin position="65"/>
        <end position="308"/>
    </location>
</feature>
<dbReference type="Proteomes" id="UP001158049">
    <property type="component" value="Unassembled WGS sequence"/>
</dbReference>
<dbReference type="Gene3D" id="3.40.50.1820">
    <property type="entry name" value="alpha/beta hydrolase"/>
    <property type="match status" value="1"/>
</dbReference>
<dbReference type="Pfam" id="PF00561">
    <property type="entry name" value="Abhydrolase_1"/>
    <property type="match status" value="1"/>
</dbReference>
<evidence type="ECO:0000256" key="1">
    <source>
        <dbReference type="SAM" id="MobiDB-lite"/>
    </source>
</evidence>